<dbReference type="Pfam" id="PF13635">
    <property type="entry name" value="DUF4143"/>
    <property type="match status" value="1"/>
</dbReference>
<organism evidence="2">
    <name type="scientific">bioreactor metagenome</name>
    <dbReference type="NCBI Taxonomy" id="1076179"/>
    <lineage>
        <taxon>unclassified sequences</taxon>
        <taxon>metagenomes</taxon>
        <taxon>ecological metagenomes</taxon>
    </lineage>
</organism>
<feature type="domain" description="DUF4143" evidence="1">
    <location>
        <begin position="4"/>
        <end position="96"/>
    </location>
</feature>
<dbReference type="PANTHER" id="PTHR33295:SF7">
    <property type="entry name" value="ATPASE"/>
    <property type="match status" value="1"/>
</dbReference>
<comment type="caution">
    <text evidence="2">The sequence shown here is derived from an EMBL/GenBank/DDBJ whole genome shotgun (WGS) entry which is preliminary data.</text>
</comment>
<evidence type="ECO:0000313" key="2">
    <source>
        <dbReference type="EMBL" id="MPN37489.1"/>
    </source>
</evidence>
<dbReference type="EMBL" id="VSSQ01092169">
    <property type="protein sequence ID" value="MPN37489.1"/>
    <property type="molecule type" value="Genomic_DNA"/>
</dbReference>
<dbReference type="PANTHER" id="PTHR33295">
    <property type="entry name" value="ATPASE"/>
    <property type="match status" value="1"/>
</dbReference>
<evidence type="ECO:0000259" key="1">
    <source>
        <dbReference type="Pfam" id="PF13635"/>
    </source>
</evidence>
<dbReference type="SUPFAM" id="SSF52980">
    <property type="entry name" value="Restriction endonuclease-like"/>
    <property type="match status" value="1"/>
</dbReference>
<dbReference type="AlphaFoldDB" id="A0A645HH22"/>
<gene>
    <name evidence="2" type="ORF">SDC9_185008</name>
</gene>
<accession>A0A645HH22</accession>
<reference evidence="2" key="1">
    <citation type="submission" date="2019-08" db="EMBL/GenBank/DDBJ databases">
        <authorList>
            <person name="Kucharzyk K."/>
            <person name="Murdoch R.W."/>
            <person name="Higgins S."/>
            <person name="Loffler F."/>
        </authorList>
    </citation>
    <scope>NUCLEOTIDE SEQUENCE</scope>
</reference>
<name>A0A645HH22_9ZZZZ</name>
<protein>
    <recommendedName>
        <fullName evidence="1">DUF4143 domain-containing protein</fullName>
    </recommendedName>
</protein>
<dbReference type="InterPro" id="IPR011335">
    <property type="entry name" value="Restrct_endonuc-II-like"/>
</dbReference>
<sequence>MEDIKKPLENYRDIDAFKIYVSDLGLLCAKKELAAQDVLYMVEELNDFKGGMTENYAEVQLTINGYKTFYWQSERGAEVDFVIQRNGEIIPVEVKSADNTRAKSLNEYIKLYQPTYSIKLTTKNFGFEDGKKSVPLYAAFCI</sequence>
<proteinExistence type="predicted"/>
<dbReference type="InterPro" id="IPR025420">
    <property type="entry name" value="DUF4143"/>
</dbReference>